<organism evidence="7 8">
    <name type="scientific">Hungatella effluvii</name>
    <dbReference type="NCBI Taxonomy" id="1096246"/>
    <lineage>
        <taxon>Bacteria</taxon>
        <taxon>Bacillati</taxon>
        <taxon>Bacillota</taxon>
        <taxon>Clostridia</taxon>
        <taxon>Lachnospirales</taxon>
        <taxon>Lachnospiraceae</taxon>
        <taxon>Hungatella</taxon>
    </lineage>
</organism>
<dbReference type="AlphaFoldDB" id="A0A2V3Y388"/>
<comment type="caution">
    <text evidence="7">The sequence shown here is derived from an EMBL/GenBank/DDBJ whole genome shotgun (WGS) entry which is preliminary data.</text>
</comment>
<feature type="transmembrane region" description="Helical" evidence="6">
    <location>
        <begin position="110"/>
        <end position="127"/>
    </location>
</feature>
<dbReference type="InterPro" id="IPR050833">
    <property type="entry name" value="Poly_Biosynth_Transport"/>
</dbReference>
<feature type="transmembrane region" description="Helical" evidence="6">
    <location>
        <begin position="369"/>
        <end position="388"/>
    </location>
</feature>
<dbReference type="PANTHER" id="PTHR30250">
    <property type="entry name" value="PST FAMILY PREDICTED COLANIC ACID TRANSPORTER"/>
    <property type="match status" value="1"/>
</dbReference>
<dbReference type="Pfam" id="PF01943">
    <property type="entry name" value="Polysacc_synt"/>
    <property type="match status" value="1"/>
</dbReference>
<comment type="subcellular location">
    <subcellularLocation>
        <location evidence="1">Cell membrane</location>
        <topology evidence="1">Multi-pass membrane protein</topology>
    </subcellularLocation>
</comment>
<evidence type="ECO:0000313" key="7">
    <source>
        <dbReference type="EMBL" id="PXX52513.1"/>
    </source>
</evidence>
<evidence type="ECO:0000256" key="5">
    <source>
        <dbReference type="ARBA" id="ARBA00023136"/>
    </source>
</evidence>
<feature type="transmembrane region" description="Helical" evidence="6">
    <location>
        <begin position="427"/>
        <end position="445"/>
    </location>
</feature>
<feature type="transmembrane region" description="Helical" evidence="6">
    <location>
        <begin position="284"/>
        <end position="303"/>
    </location>
</feature>
<dbReference type="PANTHER" id="PTHR30250:SF11">
    <property type="entry name" value="O-ANTIGEN TRANSPORTER-RELATED"/>
    <property type="match status" value="1"/>
</dbReference>
<feature type="transmembrane region" description="Helical" evidence="6">
    <location>
        <begin position="203"/>
        <end position="220"/>
    </location>
</feature>
<feature type="transmembrane region" description="Helical" evidence="6">
    <location>
        <begin position="162"/>
        <end position="182"/>
    </location>
</feature>
<sequence>MVKNTFIISIGKISTQIISFLLLPLYTAKISTEDYGNADFIISIAAFVVPFLTLLLEESMFRFLIDARDDGDKEKIISHTFIICAVNTMLISIIFGIIMCISQYSLGFSIWMYCIASVFIALSNALARGKGEILTYSVSNFIASVMTIVLNLVFILGLHWGFRALILSGVIANTLAALFVYFRSDILRYLKFSNIDLGLVKKMLKYSIPLVPNTISWGIINVSDRLVLMGILGASINGLYSVAYKFPNLINTFYGFFVIAWKETSAKMAKDNDFSEMKKITETVNLMLFSVTILMITGIRFVYPLFVNKNYWDGVMVVPLLSISVFYSSLAGYIGGIFTAFKDTKILGTTSFVAAIINLLIDLCLVRHFGIFAAAISTLIASVFLYFYRGLQVRKYTHFLSIKDIVYILCFICLTCIFYVNKSSVNIIIFVVSIMISVLLNYRMGCKMVIKTKNKFLKNRR</sequence>
<reference evidence="7 8" key="1">
    <citation type="submission" date="2018-05" db="EMBL/GenBank/DDBJ databases">
        <title>Genomic Encyclopedia of Type Strains, Phase IV (KMG-IV): sequencing the most valuable type-strain genomes for metagenomic binning, comparative biology and taxonomic classification.</title>
        <authorList>
            <person name="Goeker M."/>
        </authorList>
    </citation>
    <scope>NUCLEOTIDE SEQUENCE [LARGE SCALE GENOMIC DNA]</scope>
    <source>
        <strain evidence="7 8">DSM 24995</strain>
    </source>
</reference>
<dbReference type="InterPro" id="IPR002797">
    <property type="entry name" value="Polysacc_synth"/>
</dbReference>
<protein>
    <submittedName>
        <fullName evidence="7">O-antigen/teichoic acid export membrane protein</fullName>
    </submittedName>
</protein>
<keyword evidence="8" id="KW-1185">Reference proteome</keyword>
<feature type="transmembrane region" description="Helical" evidence="6">
    <location>
        <begin position="400"/>
        <end position="421"/>
    </location>
</feature>
<proteinExistence type="predicted"/>
<evidence type="ECO:0000313" key="8">
    <source>
        <dbReference type="Proteomes" id="UP000248057"/>
    </source>
</evidence>
<evidence type="ECO:0000256" key="4">
    <source>
        <dbReference type="ARBA" id="ARBA00022989"/>
    </source>
</evidence>
<feature type="transmembrane region" description="Helical" evidence="6">
    <location>
        <begin position="134"/>
        <end position="156"/>
    </location>
</feature>
<feature type="transmembrane region" description="Helical" evidence="6">
    <location>
        <begin position="76"/>
        <end position="104"/>
    </location>
</feature>
<feature type="transmembrane region" description="Helical" evidence="6">
    <location>
        <begin position="38"/>
        <end position="56"/>
    </location>
</feature>
<dbReference type="EMBL" id="QJKD01000007">
    <property type="protein sequence ID" value="PXX52513.1"/>
    <property type="molecule type" value="Genomic_DNA"/>
</dbReference>
<dbReference type="Proteomes" id="UP000248057">
    <property type="component" value="Unassembled WGS sequence"/>
</dbReference>
<keyword evidence="4 6" id="KW-1133">Transmembrane helix</keyword>
<keyword evidence="5 6" id="KW-0472">Membrane</keyword>
<evidence type="ECO:0000256" key="3">
    <source>
        <dbReference type="ARBA" id="ARBA00022692"/>
    </source>
</evidence>
<evidence type="ECO:0000256" key="6">
    <source>
        <dbReference type="SAM" id="Phobius"/>
    </source>
</evidence>
<evidence type="ECO:0000256" key="2">
    <source>
        <dbReference type="ARBA" id="ARBA00022475"/>
    </source>
</evidence>
<feature type="transmembrane region" description="Helical" evidence="6">
    <location>
        <begin position="7"/>
        <end position="26"/>
    </location>
</feature>
<keyword evidence="3 6" id="KW-0812">Transmembrane</keyword>
<feature type="transmembrane region" description="Helical" evidence="6">
    <location>
        <begin position="346"/>
        <end position="363"/>
    </location>
</feature>
<dbReference type="GO" id="GO:0005886">
    <property type="term" value="C:plasma membrane"/>
    <property type="evidence" value="ECO:0007669"/>
    <property type="project" value="UniProtKB-SubCell"/>
</dbReference>
<accession>A0A2V3Y388</accession>
<gene>
    <name evidence="7" type="ORF">DFR60_107199</name>
</gene>
<keyword evidence="2" id="KW-1003">Cell membrane</keyword>
<feature type="transmembrane region" description="Helical" evidence="6">
    <location>
        <begin position="315"/>
        <end position="334"/>
    </location>
</feature>
<evidence type="ECO:0000256" key="1">
    <source>
        <dbReference type="ARBA" id="ARBA00004651"/>
    </source>
</evidence>
<name>A0A2V3Y388_9FIRM</name>